<sequence length="123" mass="13996">MQRPEFRLSVMNGGHGIYDPLNAKRQLRRTTGDDEKAAHPEAGRRARAQRQTPHHCKPSPAFPAWRWPLYTLYSNTDLFPGATMYSVQRARNPRSLANGEEIHLVEKSTPYLTRLSSAQATTH</sequence>
<feature type="compositionally biased region" description="Basic residues" evidence="1">
    <location>
        <begin position="45"/>
        <end position="57"/>
    </location>
</feature>
<feature type="region of interest" description="Disordered" evidence="1">
    <location>
        <begin position="17"/>
        <end position="59"/>
    </location>
</feature>
<accession>A0A0J6FCP8</accession>
<proteinExistence type="predicted"/>
<reference evidence="3" key="2">
    <citation type="journal article" date="2009" name="Genome Res.">
        <title>Comparative genomic analyses of the human fungal pathogens Coccidioides and their relatives.</title>
        <authorList>
            <person name="Sharpton T.J."/>
            <person name="Stajich J.E."/>
            <person name="Rounsley S.D."/>
            <person name="Gardner M.J."/>
            <person name="Wortman J.R."/>
            <person name="Jordar V.S."/>
            <person name="Maiti R."/>
            <person name="Kodira C.D."/>
            <person name="Neafsey D.E."/>
            <person name="Zeng Q."/>
            <person name="Hung C.-Y."/>
            <person name="McMahan C."/>
            <person name="Muszewska A."/>
            <person name="Grynberg M."/>
            <person name="Mandel M.A."/>
            <person name="Kellner E.M."/>
            <person name="Barker B.M."/>
            <person name="Galgiani J.N."/>
            <person name="Orbach M.J."/>
            <person name="Kirkland T.N."/>
            <person name="Cole G.T."/>
            <person name="Henn M.R."/>
            <person name="Birren B.W."/>
            <person name="Taylor J.W."/>
        </authorList>
    </citation>
    <scope>NUCLEOTIDE SEQUENCE [LARGE SCALE GENOMIC DNA]</scope>
    <source>
        <strain evidence="3">RMSCC 3488</strain>
    </source>
</reference>
<protein>
    <submittedName>
        <fullName evidence="2">Uncharacterized protein</fullName>
    </submittedName>
</protein>
<dbReference type="VEuPathDB" id="FungiDB:CPAG_04385"/>
<feature type="compositionally biased region" description="Basic and acidic residues" evidence="1">
    <location>
        <begin position="30"/>
        <end position="44"/>
    </location>
</feature>
<name>A0A0J6FCP8_COCPO</name>
<evidence type="ECO:0000256" key="1">
    <source>
        <dbReference type="SAM" id="MobiDB-lite"/>
    </source>
</evidence>
<organism evidence="2 3">
    <name type="scientific">Coccidioides posadasii RMSCC 3488</name>
    <dbReference type="NCBI Taxonomy" id="454284"/>
    <lineage>
        <taxon>Eukaryota</taxon>
        <taxon>Fungi</taxon>
        <taxon>Dikarya</taxon>
        <taxon>Ascomycota</taxon>
        <taxon>Pezizomycotina</taxon>
        <taxon>Eurotiomycetes</taxon>
        <taxon>Eurotiomycetidae</taxon>
        <taxon>Onygenales</taxon>
        <taxon>Onygenaceae</taxon>
        <taxon>Coccidioides</taxon>
    </lineage>
</organism>
<reference evidence="2 3" key="1">
    <citation type="submission" date="2007-06" db="EMBL/GenBank/DDBJ databases">
        <title>The Genome Sequence of Coccidioides posadasii RMSCC_3488.</title>
        <authorList>
            <consortium name="Coccidioides Genome Resources Consortium"/>
            <consortium name="The Broad Institute Genome Sequencing Platform"/>
            <person name="Henn M.R."/>
            <person name="Sykes S."/>
            <person name="Young S."/>
            <person name="Jaffe D."/>
            <person name="Berlin A."/>
            <person name="Alvarez P."/>
            <person name="Butler J."/>
            <person name="Gnerre S."/>
            <person name="Grabherr M."/>
            <person name="Mauceli E."/>
            <person name="Brockman W."/>
            <person name="Kodira C."/>
            <person name="Alvarado L."/>
            <person name="Zeng Q."/>
            <person name="Crawford M."/>
            <person name="Antoine C."/>
            <person name="Devon K."/>
            <person name="Galgiani J."/>
            <person name="Orsborn K."/>
            <person name="Lewis M.L."/>
            <person name="Nusbaum C."/>
            <person name="Galagan J."/>
            <person name="Birren B."/>
        </authorList>
    </citation>
    <scope>NUCLEOTIDE SEQUENCE [LARGE SCALE GENOMIC DNA]</scope>
    <source>
        <strain evidence="2 3">RMSCC 3488</strain>
    </source>
</reference>
<dbReference type="AlphaFoldDB" id="A0A0J6FCP8"/>
<gene>
    <name evidence="2" type="ORF">CPAG_04385</name>
</gene>
<evidence type="ECO:0000313" key="2">
    <source>
        <dbReference type="EMBL" id="KMM68053.1"/>
    </source>
</evidence>
<dbReference type="Proteomes" id="UP000054567">
    <property type="component" value="Unassembled WGS sequence"/>
</dbReference>
<reference evidence="3" key="3">
    <citation type="journal article" date="2010" name="Genome Res.">
        <title>Population genomic sequencing of Coccidioides fungi reveals recent hybridization and transposon control.</title>
        <authorList>
            <person name="Neafsey D.E."/>
            <person name="Barker B.M."/>
            <person name="Sharpton T.J."/>
            <person name="Stajich J.E."/>
            <person name="Park D.J."/>
            <person name="Whiston E."/>
            <person name="Hung C.-Y."/>
            <person name="McMahan C."/>
            <person name="White J."/>
            <person name="Sykes S."/>
            <person name="Heiman D."/>
            <person name="Young S."/>
            <person name="Zeng Q."/>
            <person name="Abouelleil A."/>
            <person name="Aftuck L."/>
            <person name="Bessette D."/>
            <person name="Brown A."/>
            <person name="FitzGerald M."/>
            <person name="Lui A."/>
            <person name="Macdonald J.P."/>
            <person name="Priest M."/>
            <person name="Orbach M.J."/>
            <person name="Galgiani J.N."/>
            <person name="Kirkland T.N."/>
            <person name="Cole G.T."/>
            <person name="Birren B.W."/>
            <person name="Henn M.R."/>
            <person name="Taylor J.W."/>
            <person name="Rounsley S.D."/>
        </authorList>
    </citation>
    <scope>NUCLEOTIDE SEQUENCE [LARGE SCALE GENOMIC DNA]</scope>
    <source>
        <strain evidence="3">RMSCC 3488</strain>
    </source>
</reference>
<dbReference type="EMBL" id="DS268110">
    <property type="protein sequence ID" value="KMM68053.1"/>
    <property type="molecule type" value="Genomic_DNA"/>
</dbReference>
<evidence type="ECO:0000313" key="3">
    <source>
        <dbReference type="Proteomes" id="UP000054567"/>
    </source>
</evidence>